<protein>
    <submittedName>
        <fullName evidence="1">Uncharacterized protein</fullName>
    </submittedName>
</protein>
<proteinExistence type="predicted"/>
<gene>
    <name evidence="1" type="ORF">ILEXP_LOCUS21636</name>
</gene>
<dbReference type="EMBL" id="CAUOFW020002389">
    <property type="protein sequence ID" value="CAK9153392.1"/>
    <property type="molecule type" value="Genomic_DNA"/>
</dbReference>
<comment type="caution">
    <text evidence="1">The sequence shown here is derived from an EMBL/GenBank/DDBJ whole genome shotgun (WGS) entry which is preliminary data.</text>
</comment>
<dbReference type="AlphaFoldDB" id="A0ABC8S952"/>
<reference evidence="1 2" key="1">
    <citation type="submission" date="2024-02" db="EMBL/GenBank/DDBJ databases">
        <authorList>
            <person name="Vignale AGUSTIN F."/>
            <person name="Sosa J E."/>
            <person name="Modenutti C."/>
        </authorList>
    </citation>
    <scope>NUCLEOTIDE SEQUENCE [LARGE SCALE GENOMIC DNA]</scope>
</reference>
<sequence length="81" mass="9166">MDPPATDGEVTPEKLEKIKEGEPTSVALDIRRELVDYLTQRSETFVAEFVVLEGGPDAEESDNPYDIISNFVDDFEKEFLQ</sequence>
<dbReference type="Proteomes" id="UP001642360">
    <property type="component" value="Unassembled WGS sequence"/>
</dbReference>
<keyword evidence="2" id="KW-1185">Reference proteome</keyword>
<evidence type="ECO:0000313" key="2">
    <source>
        <dbReference type="Proteomes" id="UP001642360"/>
    </source>
</evidence>
<accession>A0ABC8S952</accession>
<organism evidence="1 2">
    <name type="scientific">Ilex paraguariensis</name>
    <name type="common">yerba mate</name>
    <dbReference type="NCBI Taxonomy" id="185542"/>
    <lineage>
        <taxon>Eukaryota</taxon>
        <taxon>Viridiplantae</taxon>
        <taxon>Streptophyta</taxon>
        <taxon>Embryophyta</taxon>
        <taxon>Tracheophyta</taxon>
        <taxon>Spermatophyta</taxon>
        <taxon>Magnoliopsida</taxon>
        <taxon>eudicotyledons</taxon>
        <taxon>Gunneridae</taxon>
        <taxon>Pentapetalae</taxon>
        <taxon>asterids</taxon>
        <taxon>campanulids</taxon>
        <taxon>Aquifoliales</taxon>
        <taxon>Aquifoliaceae</taxon>
        <taxon>Ilex</taxon>
    </lineage>
</organism>
<name>A0ABC8S952_9AQUA</name>
<evidence type="ECO:0000313" key="1">
    <source>
        <dbReference type="EMBL" id="CAK9153392.1"/>
    </source>
</evidence>